<dbReference type="GO" id="GO:0051087">
    <property type="term" value="F:protein-folding chaperone binding"/>
    <property type="evidence" value="ECO:0007669"/>
    <property type="project" value="InterPro"/>
</dbReference>
<dbReference type="InterPro" id="IPR004640">
    <property type="entry name" value="HscB"/>
</dbReference>
<feature type="region of interest" description="Disordered" evidence="1">
    <location>
        <begin position="78"/>
        <end position="106"/>
    </location>
</feature>
<dbReference type="PANTHER" id="PTHR14021:SF15">
    <property type="entry name" value="IRON-SULFUR CLUSTER CO-CHAPERONE PROTEIN HSCB"/>
    <property type="match status" value="1"/>
</dbReference>
<dbReference type="EMBL" id="AHKC01011050">
    <property type="protein sequence ID" value="EKF31113.1"/>
    <property type="molecule type" value="Genomic_DNA"/>
</dbReference>
<evidence type="ECO:0000313" key="5">
    <source>
        <dbReference type="Proteomes" id="UP000007350"/>
    </source>
</evidence>
<dbReference type="CDD" id="cd06257">
    <property type="entry name" value="DnaJ"/>
    <property type="match status" value="1"/>
</dbReference>
<feature type="chain" id="PRO_5003861010" evidence="2">
    <location>
        <begin position="26"/>
        <end position="267"/>
    </location>
</feature>
<organism evidence="4 5">
    <name type="scientific">Trypanosoma cruzi marinkellei</name>
    <dbReference type="NCBI Taxonomy" id="85056"/>
    <lineage>
        <taxon>Eukaryota</taxon>
        <taxon>Discoba</taxon>
        <taxon>Euglenozoa</taxon>
        <taxon>Kinetoplastea</taxon>
        <taxon>Metakinetoplastina</taxon>
        <taxon>Trypanosomatida</taxon>
        <taxon>Trypanosomatidae</taxon>
        <taxon>Trypanosoma</taxon>
        <taxon>Schizotrypanum</taxon>
    </lineage>
</organism>
<dbReference type="SUPFAM" id="SSF46565">
    <property type="entry name" value="Chaperone J-domain"/>
    <property type="match status" value="1"/>
</dbReference>
<accession>K2M7Y6</accession>
<keyword evidence="2" id="KW-0732">Signal</keyword>
<dbReference type="GO" id="GO:0044571">
    <property type="term" value="P:[2Fe-2S] cluster assembly"/>
    <property type="evidence" value="ECO:0007669"/>
    <property type="project" value="InterPro"/>
</dbReference>
<protein>
    <submittedName>
        <fullName evidence="4">Heat shock protein, putative</fullName>
    </submittedName>
</protein>
<evidence type="ECO:0000313" key="4">
    <source>
        <dbReference type="EMBL" id="EKF31113.1"/>
    </source>
</evidence>
<dbReference type="AlphaFoldDB" id="K2M7Y6"/>
<keyword evidence="5" id="KW-1185">Reference proteome</keyword>
<gene>
    <name evidence="4" type="ORF">MOQ_005057</name>
</gene>
<comment type="caution">
    <text evidence="4">The sequence shown here is derived from an EMBL/GenBank/DDBJ whole genome shotgun (WGS) entry which is preliminary data.</text>
</comment>
<proteinExistence type="predicted"/>
<evidence type="ECO:0000259" key="3">
    <source>
        <dbReference type="PROSITE" id="PS50076"/>
    </source>
</evidence>
<dbReference type="PROSITE" id="PS50076">
    <property type="entry name" value="DNAJ_2"/>
    <property type="match status" value="1"/>
</dbReference>
<dbReference type="PANTHER" id="PTHR14021">
    <property type="entry name" value="IRON-SULFUR CLUSTER CO-CHAPERONE PROTEIN HSCB"/>
    <property type="match status" value="1"/>
</dbReference>
<evidence type="ECO:0000256" key="2">
    <source>
        <dbReference type="SAM" id="SignalP"/>
    </source>
</evidence>
<sequence length="267" mass="30226">MSSGMAFRLVSSTSLLVALAPKATTVTTARLLHMTRLVRRDVGRGNFFAYLGFPQTPELDAAEVQRAYHELQRRVHPDQANVQAKEVEEGQQESKTGPAPVLGKEDLGAAGGVADVDESIYANASYETLRDPFLRCRYLMRLSRAEKVKGAPLTTAEEEALMHDDDRRSVEENRKLMGDAVDLASLEPDFLSELMGVNETIFSTDLSQEEGVAKLRLLVAHLEERYEEFYSQAKEYWKLKDTRRFYHSVLGWTYVRNALKHARDRLD</sequence>
<dbReference type="GO" id="GO:0001671">
    <property type="term" value="F:ATPase activator activity"/>
    <property type="evidence" value="ECO:0007669"/>
    <property type="project" value="InterPro"/>
</dbReference>
<dbReference type="OrthoDB" id="277802at2759"/>
<dbReference type="InterPro" id="IPR001623">
    <property type="entry name" value="DnaJ_domain"/>
</dbReference>
<feature type="signal peptide" evidence="2">
    <location>
        <begin position="1"/>
        <end position="25"/>
    </location>
</feature>
<dbReference type="Gene3D" id="1.10.287.110">
    <property type="entry name" value="DnaJ domain"/>
    <property type="match status" value="1"/>
</dbReference>
<name>K2M7Y6_TRYCR</name>
<keyword evidence="4" id="KW-0346">Stress response</keyword>
<evidence type="ECO:0000256" key="1">
    <source>
        <dbReference type="SAM" id="MobiDB-lite"/>
    </source>
</evidence>
<reference evidence="4 5" key="1">
    <citation type="journal article" date="2012" name="BMC Genomics">
        <title>Comparative genomic analysis of human infective Trypanosoma cruzi lineages with the bat-restricted subspecies T. cruzi marinkellei.</title>
        <authorList>
            <person name="Franzen O."/>
            <person name="Talavera-Lopez C."/>
            <person name="Ochaya S."/>
            <person name="Butler C.E."/>
            <person name="Messenger L.A."/>
            <person name="Lewis M.D."/>
            <person name="Llewellyn M.S."/>
            <person name="Marinkelle C.J."/>
            <person name="Tyler K.M."/>
            <person name="Miles M.A."/>
            <person name="Andersson B."/>
        </authorList>
    </citation>
    <scope>NUCLEOTIDE SEQUENCE [LARGE SCALE GENOMIC DNA]</scope>
    <source>
        <strain evidence="4 5">B7</strain>
    </source>
</reference>
<feature type="domain" description="J" evidence="3">
    <location>
        <begin position="46"/>
        <end position="142"/>
    </location>
</feature>
<dbReference type="InterPro" id="IPR036869">
    <property type="entry name" value="J_dom_sf"/>
</dbReference>
<dbReference type="GO" id="GO:0005739">
    <property type="term" value="C:mitochondrion"/>
    <property type="evidence" value="ECO:0007669"/>
    <property type="project" value="TreeGrafter"/>
</dbReference>
<dbReference type="Proteomes" id="UP000007350">
    <property type="component" value="Unassembled WGS sequence"/>
</dbReference>